<gene>
    <name evidence="1" type="ORF">XELAEV_18028849mg</name>
</gene>
<sequence length="69" mass="8337">MGQKENCVHRKFPFRSIYIDKYISLSSWVRPLSILSLWSSCSLRPRDRWSLLFVPLRLLRCRFPSWGHI</sequence>
<organism evidence="1 2">
    <name type="scientific">Xenopus laevis</name>
    <name type="common">African clawed frog</name>
    <dbReference type="NCBI Taxonomy" id="8355"/>
    <lineage>
        <taxon>Eukaryota</taxon>
        <taxon>Metazoa</taxon>
        <taxon>Chordata</taxon>
        <taxon>Craniata</taxon>
        <taxon>Vertebrata</taxon>
        <taxon>Euteleostomi</taxon>
        <taxon>Amphibia</taxon>
        <taxon>Batrachia</taxon>
        <taxon>Anura</taxon>
        <taxon>Pipoidea</taxon>
        <taxon>Pipidae</taxon>
        <taxon>Xenopodinae</taxon>
        <taxon>Xenopus</taxon>
        <taxon>Xenopus</taxon>
    </lineage>
</organism>
<protein>
    <submittedName>
        <fullName evidence="1">Uncharacterized protein</fullName>
    </submittedName>
</protein>
<evidence type="ECO:0000313" key="1">
    <source>
        <dbReference type="EMBL" id="OCT77754.1"/>
    </source>
</evidence>
<dbReference type="EMBL" id="CM004475">
    <property type="protein sequence ID" value="OCT77754.1"/>
    <property type="molecule type" value="Genomic_DNA"/>
</dbReference>
<proteinExistence type="predicted"/>
<dbReference type="Proteomes" id="UP000694892">
    <property type="component" value="Chromosome 5S"/>
</dbReference>
<dbReference type="AlphaFoldDB" id="A0A974CQF8"/>
<evidence type="ECO:0000313" key="2">
    <source>
        <dbReference type="Proteomes" id="UP000694892"/>
    </source>
</evidence>
<accession>A0A974CQF8</accession>
<reference evidence="2" key="1">
    <citation type="journal article" date="2016" name="Nature">
        <title>Genome evolution in the allotetraploid frog Xenopus laevis.</title>
        <authorList>
            <person name="Session A.M."/>
            <person name="Uno Y."/>
            <person name="Kwon T."/>
            <person name="Chapman J.A."/>
            <person name="Toyoda A."/>
            <person name="Takahashi S."/>
            <person name="Fukui A."/>
            <person name="Hikosaka A."/>
            <person name="Suzuki A."/>
            <person name="Kondo M."/>
            <person name="van Heeringen S.J."/>
            <person name="Quigley I."/>
            <person name="Heinz S."/>
            <person name="Ogino H."/>
            <person name="Ochi H."/>
            <person name="Hellsten U."/>
            <person name="Lyons J.B."/>
            <person name="Simakov O."/>
            <person name="Putnam N."/>
            <person name="Stites J."/>
            <person name="Kuroki Y."/>
            <person name="Tanaka T."/>
            <person name="Michiue T."/>
            <person name="Watanabe M."/>
            <person name="Bogdanovic O."/>
            <person name="Lister R."/>
            <person name="Georgiou G."/>
            <person name="Paranjpe S.S."/>
            <person name="van Kruijsbergen I."/>
            <person name="Shu S."/>
            <person name="Carlson J."/>
            <person name="Kinoshita T."/>
            <person name="Ohta Y."/>
            <person name="Mawaribuchi S."/>
            <person name="Jenkins J."/>
            <person name="Grimwood J."/>
            <person name="Schmutz J."/>
            <person name="Mitros T."/>
            <person name="Mozaffari S.V."/>
            <person name="Suzuki Y."/>
            <person name="Haramoto Y."/>
            <person name="Yamamoto T.S."/>
            <person name="Takagi C."/>
            <person name="Heald R."/>
            <person name="Miller K."/>
            <person name="Haudenschild C."/>
            <person name="Kitzman J."/>
            <person name="Nakayama T."/>
            <person name="Izutsu Y."/>
            <person name="Robert J."/>
            <person name="Fortriede J."/>
            <person name="Burns K."/>
            <person name="Lotay V."/>
            <person name="Karimi K."/>
            <person name="Yasuoka Y."/>
            <person name="Dichmann D.S."/>
            <person name="Flajnik M.F."/>
            <person name="Houston D.W."/>
            <person name="Shendure J."/>
            <person name="DuPasquier L."/>
            <person name="Vize P.D."/>
            <person name="Zorn A.M."/>
            <person name="Ito M."/>
            <person name="Marcotte E.M."/>
            <person name="Wallingford J.B."/>
            <person name="Ito Y."/>
            <person name="Asashima M."/>
            <person name="Ueno N."/>
            <person name="Matsuda Y."/>
            <person name="Veenstra G.J."/>
            <person name="Fujiyama A."/>
            <person name="Harland R.M."/>
            <person name="Taira M."/>
            <person name="Rokhsar D.S."/>
        </authorList>
    </citation>
    <scope>NUCLEOTIDE SEQUENCE [LARGE SCALE GENOMIC DNA]</scope>
    <source>
        <strain evidence="2">J</strain>
    </source>
</reference>
<name>A0A974CQF8_XENLA</name>